<protein>
    <submittedName>
        <fullName evidence="1">Uncharacterized protein</fullName>
    </submittedName>
</protein>
<name>A0A0F9H3Q7_9ZZZZ</name>
<comment type="caution">
    <text evidence="1">The sequence shown here is derived from an EMBL/GenBank/DDBJ whole genome shotgun (WGS) entry which is preliminary data.</text>
</comment>
<sequence>TIGLYETAGWVDEDGNGMLEWVKPGIFKT</sequence>
<reference evidence="1" key="1">
    <citation type="journal article" date="2015" name="Nature">
        <title>Complex archaea that bridge the gap between prokaryotes and eukaryotes.</title>
        <authorList>
            <person name="Spang A."/>
            <person name="Saw J.H."/>
            <person name="Jorgensen S.L."/>
            <person name="Zaremba-Niedzwiedzka K."/>
            <person name="Martijn J."/>
            <person name="Lind A.E."/>
            <person name="van Eijk R."/>
            <person name="Schleper C."/>
            <person name="Guy L."/>
            <person name="Ettema T.J."/>
        </authorList>
    </citation>
    <scope>NUCLEOTIDE SEQUENCE</scope>
</reference>
<feature type="non-terminal residue" evidence="1">
    <location>
        <position position="1"/>
    </location>
</feature>
<dbReference type="EMBL" id="LAZR01016156">
    <property type="protein sequence ID" value="KKM05724.1"/>
    <property type="molecule type" value="Genomic_DNA"/>
</dbReference>
<evidence type="ECO:0000313" key="1">
    <source>
        <dbReference type="EMBL" id="KKM05724.1"/>
    </source>
</evidence>
<accession>A0A0F9H3Q7</accession>
<gene>
    <name evidence="1" type="ORF">LCGC14_1751330</name>
</gene>
<proteinExistence type="predicted"/>
<organism evidence="1">
    <name type="scientific">marine sediment metagenome</name>
    <dbReference type="NCBI Taxonomy" id="412755"/>
    <lineage>
        <taxon>unclassified sequences</taxon>
        <taxon>metagenomes</taxon>
        <taxon>ecological metagenomes</taxon>
    </lineage>
</organism>
<dbReference type="AlphaFoldDB" id="A0A0F9H3Q7"/>